<protein>
    <submittedName>
        <fullName evidence="3">Internalin-J</fullName>
    </submittedName>
</protein>
<sequence length="180" mass="20332">MLECSHRHVHNIVITAIISAVLSGCAQPKTVSSLTFLDPNFKRCVIAQGKENIQQITSLRCSHFNIRDAREIRYLTDLNSLDLSSNQLTYLDVSHNHQLQLLSVEHNKLSHLNLTDNPQLKIVNVSFNHLKTIDVSDNPLLMYLNYDQTLVNDVDISHNPRLLAPFNTINVPNGPTIMAE</sequence>
<dbReference type="Gene3D" id="3.80.10.10">
    <property type="entry name" value="Ribonuclease Inhibitor"/>
    <property type="match status" value="1"/>
</dbReference>
<dbReference type="PROSITE" id="PS51257">
    <property type="entry name" value="PROKAR_LIPOPROTEIN"/>
    <property type="match status" value="1"/>
</dbReference>
<dbReference type="AlphaFoldDB" id="A0A1T5HV79"/>
<reference evidence="3 4" key="1">
    <citation type="submission" date="2017-02" db="EMBL/GenBank/DDBJ databases">
        <authorList>
            <person name="Peterson S.W."/>
        </authorList>
    </citation>
    <scope>NUCLEOTIDE SEQUENCE [LARGE SCALE GENOMIC DNA]</scope>
    <source>
        <strain evidence="4">type strain: NCCB 100098</strain>
    </source>
</reference>
<keyword evidence="1" id="KW-0433">Leucine-rich repeat</keyword>
<evidence type="ECO:0000313" key="4">
    <source>
        <dbReference type="Proteomes" id="UP000189966"/>
    </source>
</evidence>
<dbReference type="InterPro" id="IPR032675">
    <property type="entry name" value="LRR_dom_sf"/>
</dbReference>
<evidence type="ECO:0000256" key="2">
    <source>
        <dbReference type="ARBA" id="ARBA00022737"/>
    </source>
</evidence>
<dbReference type="EMBL" id="FUZI01000001">
    <property type="protein sequence ID" value="SKC30643.1"/>
    <property type="molecule type" value="Genomic_DNA"/>
</dbReference>
<evidence type="ECO:0000256" key="1">
    <source>
        <dbReference type="ARBA" id="ARBA00022614"/>
    </source>
</evidence>
<dbReference type="Proteomes" id="UP000189966">
    <property type="component" value="Unassembled WGS sequence"/>
</dbReference>
<dbReference type="InterPro" id="IPR052574">
    <property type="entry name" value="CDIRP"/>
</dbReference>
<dbReference type="GO" id="GO:0035591">
    <property type="term" value="F:signaling adaptor activity"/>
    <property type="evidence" value="ECO:0007669"/>
    <property type="project" value="TreeGrafter"/>
</dbReference>
<evidence type="ECO:0000313" key="3">
    <source>
        <dbReference type="EMBL" id="SKC30643.1"/>
    </source>
</evidence>
<dbReference type="PROSITE" id="PS51450">
    <property type="entry name" value="LRR"/>
    <property type="match status" value="1"/>
</dbReference>
<organism evidence="3 4">
    <name type="scientific">Photobacterium piscicola</name>
    <dbReference type="NCBI Taxonomy" id="1378299"/>
    <lineage>
        <taxon>Bacteria</taxon>
        <taxon>Pseudomonadati</taxon>
        <taxon>Pseudomonadota</taxon>
        <taxon>Gammaproteobacteria</taxon>
        <taxon>Vibrionales</taxon>
        <taxon>Vibrionaceae</taxon>
        <taxon>Photobacterium</taxon>
    </lineage>
</organism>
<accession>A0A1T5HV79</accession>
<dbReference type="PANTHER" id="PTHR47566:SF1">
    <property type="entry name" value="PROTEIN NUD1"/>
    <property type="match status" value="1"/>
</dbReference>
<dbReference type="SUPFAM" id="SSF52075">
    <property type="entry name" value="Outer arm dynein light chain 1"/>
    <property type="match status" value="1"/>
</dbReference>
<proteinExistence type="predicted"/>
<dbReference type="InterPro" id="IPR001611">
    <property type="entry name" value="Leu-rich_rpt"/>
</dbReference>
<dbReference type="PANTHER" id="PTHR47566">
    <property type="match status" value="1"/>
</dbReference>
<gene>
    <name evidence="3" type="primary">inlJ_1</name>
    <name evidence="3" type="ORF">CZ809_00119</name>
</gene>
<dbReference type="RefSeq" id="WP_235865751.1">
    <property type="nucleotide sequence ID" value="NZ_FUZI01000001.1"/>
</dbReference>
<name>A0A1T5HV79_9GAMM</name>
<keyword evidence="2" id="KW-0677">Repeat</keyword>